<keyword evidence="1" id="KW-1133">Transmembrane helix</keyword>
<name>A0A8B8D0E2_CRAVI</name>
<proteinExistence type="predicted"/>
<keyword evidence="3" id="KW-1185">Reference proteome</keyword>
<dbReference type="InterPro" id="IPR001107">
    <property type="entry name" value="Band_7"/>
</dbReference>
<dbReference type="SUPFAM" id="SSF117892">
    <property type="entry name" value="Band 7/SPFH domain"/>
    <property type="match status" value="1"/>
</dbReference>
<organism evidence="3 4">
    <name type="scientific">Crassostrea virginica</name>
    <name type="common">Eastern oyster</name>
    <dbReference type="NCBI Taxonomy" id="6565"/>
    <lineage>
        <taxon>Eukaryota</taxon>
        <taxon>Metazoa</taxon>
        <taxon>Spiralia</taxon>
        <taxon>Lophotrochozoa</taxon>
        <taxon>Mollusca</taxon>
        <taxon>Bivalvia</taxon>
        <taxon>Autobranchia</taxon>
        <taxon>Pteriomorphia</taxon>
        <taxon>Ostreida</taxon>
        <taxon>Ostreoidea</taxon>
        <taxon>Ostreidae</taxon>
        <taxon>Crassostrea</taxon>
    </lineage>
</organism>
<dbReference type="Pfam" id="PF01145">
    <property type="entry name" value="Band_7"/>
    <property type="match status" value="1"/>
</dbReference>
<dbReference type="RefSeq" id="XP_022321612.1">
    <property type="nucleotide sequence ID" value="XM_022465904.1"/>
</dbReference>
<evidence type="ECO:0000259" key="2">
    <source>
        <dbReference type="Pfam" id="PF01145"/>
    </source>
</evidence>
<dbReference type="Proteomes" id="UP000694844">
    <property type="component" value="Chromosome 3"/>
</dbReference>
<evidence type="ECO:0000313" key="3">
    <source>
        <dbReference type="Proteomes" id="UP000694844"/>
    </source>
</evidence>
<dbReference type="KEGG" id="cvn:111123514"/>
<evidence type="ECO:0000313" key="5">
    <source>
        <dbReference type="RefSeq" id="XP_022321614.1"/>
    </source>
</evidence>
<evidence type="ECO:0000313" key="4">
    <source>
        <dbReference type="RefSeq" id="XP_022321612.1"/>
    </source>
</evidence>
<protein>
    <submittedName>
        <fullName evidence="4 5">Uncharacterized protein LOC111123514</fullName>
    </submittedName>
</protein>
<reference evidence="4 5" key="1">
    <citation type="submission" date="2025-04" db="UniProtKB">
        <authorList>
            <consortium name="RefSeq"/>
        </authorList>
    </citation>
    <scope>IDENTIFICATION</scope>
    <source>
        <tissue evidence="4 5">Whole sample</tissue>
    </source>
</reference>
<dbReference type="GeneID" id="111123514"/>
<feature type="transmembrane region" description="Helical" evidence="1">
    <location>
        <begin position="7"/>
        <end position="25"/>
    </location>
</feature>
<feature type="domain" description="Band 7" evidence="2">
    <location>
        <begin position="34"/>
        <end position="202"/>
    </location>
</feature>
<dbReference type="AlphaFoldDB" id="A0A8B8D0E2"/>
<dbReference type="OrthoDB" id="190994at2759"/>
<sequence length="260" mass="30065">MSNNSKAYCVCFSIVAILILIIALVSSSLKKLASDEIGVKYDTINKDLGSSTEREGLHSGPPGYEFIVFPSVFRSLEFSLKCLNKDGVQIRLDVTYQYKVRAANLRTVIMNFRDFKGYKKVLTYAGEAALHESCSYFNTSQFQSQRAQFQEFVRTKITQRYDKLFADITDLQVSNIERPSQYESAIRSKERAREDIQVALNERPRLLTEAKQRNVRRKLRRKSSRTRRILMLGFYKTKLKRKPTELSFSTRGRPNPTNRS</sequence>
<keyword evidence="1" id="KW-0472">Membrane</keyword>
<accession>A0A8B8D0E2</accession>
<evidence type="ECO:0000256" key="1">
    <source>
        <dbReference type="SAM" id="Phobius"/>
    </source>
</evidence>
<gene>
    <name evidence="4 5" type="primary">LOC111123514</name>
</gene>
<dbReference type="RefSeq" id="XP_022321614.1">
    <property type="nucleotide sequence ID" value="XM_022465906.1"/>
</dbReference>
<dbReference type="Gene3D" id="3.30.479.30">
    <property type="entry name" value="Band 7 domain"/>
    <property type="match status" value="1"/>
</dbReference>
<keyword evidence="1" id="KW-0812">Transmembrane</keyword>
<dbReference type="InterPro" id="IPR036013">
    <property type="entry name" value="Band_7/SPFH_dom_sf"/>
</dbReference>